<dbReference type="InterPro" id="IPR002307">
    <property type="entry name" value="Tyr-tRNA-ligase"/>
</dbReference>
<keyword evidence="6 8" id="KW-0030">Aminoacyl-tRNA synthetase</keyword>
<keyword evidence="1 8" id="KW-0436">Ligase</keyword>
<dbReference type="KEGG" id="saal:L336_0043"/>
<evidence type="ECO:0000256" key="2">
    <source>
        <dbReference type="ARBA" id="ARBA00022741"/>
    </source>
</evidence>
<feature type="binding site" evidence="8">
    <location>
        <position position="230"/>
    </location>
    <ligand>
        <name>ATP</name>
        <dbReference type="ChEBI" id="CHEBI:30616"/>
    </ligand>
</feature>
<dbReference type="STRING" id="1332188.L336_0043"/>
<dbReference type="Gene3D" id="3.40.50.620">
    <property type="entry name" value="HUPs"/>
    <property type="match status" value="1"/>
</dbReference>
<dbReference type="GO" id="GO:0006437">
    <property type="term" value="P:tyrosyl-tRNA aminoacylation"/>
    <property type="evidence" value="ECO:0007669"/>
    <property type="project" value="UniProtKB-UniRule"/>
</dbReference>
<dbReference type="RefSeq" id="WP_015641205.1">
    <property type="nucleotide sequence ID" value="NC_021219.1"/>
</dbReference>
<dbReference type="SUPFAM" id="SSF52374">
    <property type="entry name" value="Nucleotidylyl transferase"/>
    <property type="match status" value="1"/>
</dbReference>
<protein>
    <recommendedName>
        <fullName evidence="8">Tyrosine--tRNA ligase</fullName>
        <ecNumber evidence="8">6.1.1.1</ecNumber>
    </recommendedName>
    <alternativeName>
        <fullName evidence="8">Tyrosyl-tRNA synthetase</fullName>
        <shortName evidence="8">TyrRS</shortName>
    </alternativeName>
</protein>
<dbReference type="PROSITE" id="PS00178">
    <property type="entry name" value="AA_TRNA_LIGASE_I"/>
    <property type="match status" value="1"/>
</dbReference>
<comment type="function">
    <text evidence="8">Catalyzes the attachment of tyrosine to tRNA(Tyr) in a two-step reaction: tyrosine is first activated by ATP to form Tyr-AMP and then transferred to the acceptor end of tRNA(Tyr).</text>
</comment>
<feature type="domain" description="Tyrosine--tRNA ligase SYY-like C-terminal" evidence="10">
    <location>
        <begin position="340"/>
        <end position="403"/>
    </location>
</feature>
<proteinExistence type="inferred from homology"/>
<comment type="catalytic activity">
    <reaction evidence="7 8">
        <text>tRNA(Tyr) + L-tyrosine + ATP = L-tyrosyl-tRNA(Tyr) + AMP + diphosphate + H(+)</text>
        <dbReference type="Rhea" id="RHEA:10220"/>
        <dbReference type="Rhea" id="RHEA-COMP:9706"/>
        <dbReference type="Rhea" id="RHEA-COMP:9707"/>
        <dbReference type="ChEBI" id="CHEBI:15378"/>
        <dbReference type="ChEBI" id="CHEBI:30616"/>
        <dbReference type="ChEBI" id="CHEBI:33019"/>
        <dbReference type="ChEBI" id="CHEBI:58315"/>
        <dbReference type="ChEBI" id="CHEBI:78442"/>
        <dbReference type="ChEBI" id="CHEBI:78536"/>
        <dbReference type="ChEBI" id="CHEBI:456215"/>
        <dbReference type="EC" id="6.1.1.1"/>
    </reaction>
</comment>
<dbReference type="AlphaFoldDB" id="R4PLR7"/>
<feature type="binding site" evidence="8">
    <location>
        <position position="166"/>
    </location>
    <ligand>
        <name>L-tyrosine</name>
        <dbReference type="ChEBI" id="CHEBI:58315"/>
    </ligand>
</feature>
<evidence type="ECO:0000256" key="8">
    <source>
        <dbReference type="HAMAP-Rule" id="MF_02006"/>
    </source>
</evidence>
<dbReference type="InterPro" id="IPR001412">
    <property type="entry name" value="aa-tRNA-synth_I_CS"/>
</dbReference>
<dbReference type="PATRIC" id="fig|1332188.3.peg.42"/>
<evidence type="ECO:0000313" key="11">
    <source>
        <dbReference type="EMBL" id="AGL61754.1"/>
    </source>
</evidence>
<dbReference type="GO" id="GO:0005524">
    <property type="term" value="F:ATP binding"/>
    <property type="evidence" value="ECO:0007669"/>
    <property type="project" value="UniProtKB-UniRule"/>
</dbReference>
<comment type="subcellular location">
    <subcellularLocation>
        <location evidence="8">Cytoplasm</location>
    </subcellularLocation>
</comment>
<accession>R4PLR7</accession>
<comment type="subunit">
    <text evidence="8">Homodimer.</text>
</comment>
<dbReference type="Gene3D" id="3.10.290.10">
    <property type="entry name" value="RNA-binding S4 domain"/>
    <property type="match status" value="1"/>
</dbReference>
<dbReference type="InterPro" id="IPR014729">
    <property type="entry name" value="Rossmann-like_a/b/a_fold"/>
</dbReference>
<feature type="short sequence motif" description="'KMSKS' region" evidence="8">
    <location>
        <begin position="227"/>
        <end position="231"/>
    </location>
</feature>
<gene>
    <name evidence="8 11" type="primary">tyrS</name>
    <name evidence="11" type="ORF">L336_0043</name>
</gene>
<organism evidence="11 12">
    <name type="scientific">Candidatus Saccharimonas aalborgensis</name>
    <dbReference type="NCBI Taxonomy" id="1332188"/>
    <lineage>
        <taxon>Bacteria</taxon>
        <taxon>Candidatus Saccharimonadota</taxon>
        <taxon>Candidatus Saccharimonadia</taxon>
        <taxon>Candidatus Saccharimonadales</taxon>
        <taxon>Candidatus Saccharimonadaceae</taxon>
        <taxon>Candidatus Saccharimonas</taxon>
    </lineage>
</organism>
<dbReference type="Pfam" id="PF00579">
    <property type="entry name" value="tRNA-synt_1b"/>
    <property type="match status" value="1"/>
</dbReference>
<keyword evidence="3 8" id="KW-0067">ATP-binding</keyword>
<keyword evidence="4 9" id="KW-0694">RNA-binding</keyword>
<dbReference type="PANTHER" id="PTHR11766:SF0">
    <property type="entry name" value="TYROSINE--TRNA LIGASE, MITOCHONDRIAL"/>
    <property type="match status" value="1"/>
</dbReference>
<evidence type="ECO:0000256" key="3">
    <source>
        <dbReference type="ARBA" id="ARBA00022840"/>
    </source>
</evidence>
<evidence type="ECO:0000256" key="5">
    <source>
        <dbReference type="ARBA" id="ARBA00022917"/>
    </source>
</evidence>
<keyword evidence="12" id="KW-1185">Reference proteome</keyword>
<dbReference type="Gene3D" id="1.10.240.10">
    <property type="entry name" value="Tyrosyl-Transfer RNA Synthetase"/>
    <property type="match status" value="1"/>
</dbReference>
<dbReference type="InterPro" id="IPR024088">
    <property type="entry name" value="Tyr-tRNA-ligase_bac-type"/>
</dbReference>
<keyword evidence="5 8" id="KW-0648">Protein biosynthesis</keyword>
<evidence type="ECO:0000256" key="1">
    <source>
        <dbReference type="ARBA" id="ARBA00022598"/>
    </source>
</evidence>
<dbReference type="FunFam" id="1.10.240.10:FF:000001">
    <property type="entry name" value="Tyrosine--tRNA ligase"/>
    <property type="match status" value="1"/>
</dbReference>
<feature type="binding site" evidence="8">
    <location>
        <position position="170"/>
    </location>
    <ligand>
        <name>L-tyrosine</name>
        <dbReference type="ChEBI" id="CHEBI:58315"/>
    </ligand>
</feature>
<dbReference type="GO" id="GO:0005829">
    <property type="term" value="C:cytosol"/>
    <property type="evidence" value="ECO:0007669"/>
    <property type="project" value="TreeGrafter"/>
</dbReference>
<dbReference type="GO" id="GO:0003723">
    <property type="term" value="F:RNA binding"/>
    <property type="evidence" value="ECO:0007669"/>
    <property type="project" value="UniProtKB-KW"/>
</dbReference>
<dbReference type="Pfam" id="PF22421">
    <property type="entry name" value="SYY_C-terminal"/>
    <property type="match status" value="1"/>
</dbReference>
<evidence type="ECO:0000313" key="12">
    <source>
        <dbReference type="Proteomes" id="UP000013893"/>
    </source>
</evidence>
<evidence type="ECO:0000256" key="7">
    <source>
        <dbReference type="ARBA" id="ARBA00048248"/>
    </source>
</evidence>
<dbReference type="PROSITE" id="PS50889">
    <property type="entry name" value="S4"/>
    <property type="match status" value="1"/>
</dbReference>
<dbReference type="CDD" id="cd00805">
    <property type="entry name" value="TyrRS_core"/>
    <property type="match status" value="1"/>
</dbReference>
<dbReference type="InterPro" id="IPR002305">
    <property type="entry name" value="aa-tRNA-synth_Ic"/>
</dbReference>
<keyword evidence="8" id="KW-0963">Cytoplasm</keyword>
<evidence type="ECO:0000256" key="9">
    <source>
        <dbReference type="PROSITE-ProRule" id="PRU00182"/>
    </source>
</evidence>
<dbReference type="EMBL" id="CP005957">
    <property type="protein sequence ID" value="AGL61754.1"/>
    <property type="molecule type" value="Genomic_DNA"/>
</dbReference>
<dbReference type="InterPro" id="IPR054608">
    <property type="entry name" value="SYY-like_C"/>
</dbReference>
<dbReference type="InterPro" id="IPR036986">
    <property type="entry name" value="S4_RNA-bd_sf"/>
</dbReference>
<feature type="short sequence motif" description="'HIGH' region" evidence="8">
    <location>
        <begin position="37"/>
        <end position="46"/>
    </location>
</feature>
<dbReference type="HOGENOM" id="CLU_024003_0_2_0"/>
<dbReference type="PANTHER" id="PTHR11766">
    <property type="entry name" value="TYROSYL-TRNA SYNTHETASE"/>
    <property type="match status" value="1"/>
</dbReference>
<sequence>MTLSEELSWRGFVNQMTFADITDLDETTRTFYWGVDPSADSMTIGNLAAAMLVRQFIEHGYTPILLIGGATGMIGDPDGKKQERDLLTLEQISANKAAISEQYKRIFAGKNFEIVDNYDWFKDYNYLDFLRDIGKHAPLTQMLDRDFVQARVGEGGAGISYAEFSYSLIQGFDFLHLYREKGASLQLGGSDQWGNMIAGTQLIRRIAGGEAHVFSTPLIINKQTGVKFGKSEGGAVWLDPAKTSPYKFYQFWLNCDDETSEDLVKVYTLLDRDTVGALITNHQVNPGERALQKTLAREVTDLVHGRERRESVERVTDVLFNGRQFGDLTDDDITALAAEIPVVGYQSLISVLVSAGVCESNGEAKRLIAAGSVMINGQKITENCEITDISLVKKGKNSFVLVRG</sequence>
<dbReference type="InterPro" id="IPR024107">
    <property type="entry name" value="Tyr-tRNA-ligase_bac_1"/>
</dbReference>
<dbReference type="Proteomes" id="UP000013893">
    <property type="component" value="Chromosome"/>
</dbReference>
<evidence type="ECO:0000256" key="4">
    <source>
        <dbReference type="ARBA" id="ARBA00022884"/>
    </source>
</evidence>
<dbReference type="EC" id="6.1.1.1" evidence="8"/>
<keyword evidence="2 8" id="KW-0547">Nucleotide-binding</keyword>
<dbReference type="GO" id="GO:0004831">
    <property type="term" value="F:tyrosine-tRNA ligase activity"/>
    <property type="evidence" value="ECO:0007669"/>
    <property type="project" value="UniProtKB-UniRule"/>
</dbReference>
<dbReference type="HAMAP" id="MF_02006">
    <property type="entry name" value="Tyr_tRNA_synth_type1"/>
    <property type="match status" value="1"/>
</dbReference>
<dbReference type="SUPFAM" id="SSF55174">
    <property type="entry name" value="Alpha-L RNA-binding motif"/>
    <property type="match status" value="1"/>
</dbReference>
<comment type="similarity">
    <text evidence="8">Belongs to the class-I aminoacyl-tRNA synthetase family. TyrS type 1 subfamily.</text>
</comment>
<reference evidence="11 12" key="1">
    <citation type="journal article" date="2013" name="Nat. Biotechnol.">
        <title>Genome sequences of rare, uncultured bacteria obtained by differential coverage binning of multiple metagenomes.</title>
        <authorList>
            <person name="Albertsen M."/>
            <person name="Hugenholtz P."/>
            <person name="Skarshewski A."/>
            <person name="Nielsen K.L."/>
            <person name="Tyson G.W."/>
            <person name="Nielsen P.H."/>
        </authorList>
    </citation>
    <scope>NUCLEOTIDE SEQUENCE [LARGE SCALE GENOMIC DNA]</scope>
    <source>
        <strain evidence="11">TM71</strain>
    </source>
</reference>
<dbReference type="OrthoDB" id="9804243at2"/>
<evidence type="ECO:0000259" key="10">
    <source>
        <dbReference type="Pfam" id="PF22421"/>
    </source>
</evidence>
<dbReference type="NCBIfam" id="TIGR00234">
    <property type="entry name" value="tyrS"/>
    <property type="match status" value="1"/>
</dbReference>
<feature type="binding site" evidence="8">
    <location>
        <position position="32"/>
    </location>
    <ligand>
        <name>L-tyrosine</name>
        <dbReference type="ChEBI" id="CHEBI:58315"/>
    </ligand>
</feature>
<evidence type="ECO:0000256" key="6">
    <source>
        <dbReference type="ARBA" id="ARBA00023146"/>
    </source>
</evidence>
<dbReference type="PRINTS" id="PR01040">
    <property type="entry name" value="TRNASYNTHTYR"/>
</dbReference>
<dbReference type="CDD" id="cd00165">
    <property type="entry name" value="S4"/>
    <property type="match status" value="1"/>
</dbReference>
<name>R4PLR7_9BACT</name>